<evidence type="ECO:0000313" key="4">
    <source>
        <dbReference type="EMBL" id="VEG74041.1"/>
    </source>
</evidence>
<keyword evidence="1" id="KW-0547">Nucleotide-binding</keyword>
<dbReference type="EC" id="3.6.3.-" evidence="4"/>
<keyword evidence="4" id="KW-0378">Hydrolase</keyword>
<proteinExistence type="predicted"/>
<dbReference type="GO" id="GO:0016887">
    <property type="term" value="F:ATP hydrolysis activity"/>
    <property type="evidence" value="ECO:0007669"/>
    <property type="project" value="InterPro"/>
</dbReference>
<keyword evidence="2 4" id="KW-0067">ATP-binding</keyword>
<sequence length="294" mass="31275">MSATPPSTLWYASLAAELDAVGVAAAEAGRLLEATRAEAEAASADPAAMFGPATLYARELAGALRAAEPARRPLAPAPAPAPEVVLRLRGLTVTRGGLGGGPRLLGRRRRAVLRNVDLELRRGEVVAVVGANGAGKSTLMQVCAGMLAPTAGTVERTGRFGYAPQRDCLSPLLTVDEHLALFGAARRQSRRRSTTTGHRLLSRLGWRARGAQRLGTLSGGTQQKVNLALAQLDAPDLLLLDEPYQGFDTSAYEELWELIDAWRATSGILLVTHLLRDVGLVDRVLELPSPEVDR</sequence>
<feature type="domain" description="ABC transporter" evidence="3">
    <location>
        <begin position="86"/>
        <end position="294"/>
    </location>
</feature>
<dbReference type="PANTHER" id="PTHR43038:SF7">
    <property type="entry name" value="ABC TRANSPORT SYSTEM ATP-BINDING PROTEIN"/>
    <property type="match status" value="1"/>
</dbReference>
<dbReference type="EMBL" id="LR134363">
    <property type="protein sequence ID" value="VEG74041.1"/>
    <property type="molecule type" value="Genomic_DNA"/>
</dbReference>
<evidence type="ECO:0000256" key="1">
    <source>
        <dbReference type="ARBA" id="ARBA00022741"/>
    </source>
</evidence>
<dbReference type="Proteomes" id="UP000276899">
    <property type="component" value="Chromosome"/>
</dbReference>
<dbReference type="SUPFAM" id="SSF52540">
    <property type="entry name" value="P-loop containing nucleoside triphosphate hydrolases"/>
    <property type="match status" value="1"/>
</dbReference>
<dbReference type="AlphaFoldDB" id="A0A3S4U1A9"/>
<dbReference type="Gene3D" id="3.40.50.300">
    <property type="entry name" value="P-loop containing nucleotide triphosphate hydrolases"/>
    <property type="match status" value="1"/>
</dbReference>
<name>A0A3S4U1A9_9ACTO</name>
<evidence type="ECO:0000259" key="3">
    <source>
        <dbReference type="PROSITE" id="PS50893"/>
    </source>
</evidence>
<reference evidence="4 5" key="1">
    <citation type="submission" date="2018-12" db="EMBL/GenBank/DDBJ databases">
        <authorList>
            <consortium name="Pathogen Informatics"/>
        </authorList>
    </citation>
    <scope>NUCLEOTIDE SEQUENCE [LARGE SCALE GENOMIC DNA]</scope>
    <source>
        <strain evidence="4 5">NCTC11923</strain>
    </source>
</reference>
<dbReference type="Pfam" id="PF00005">
    <property type="entry name" value="ABC_tran"/>
    <property type="match status" value="1"/>
</dbReference>
<dbReference type="SMART" id="SM00382">
    <property type="entry name" value="AAA"/>
    <property type="match status" value="1"/>
</dbReference>
<dbReference type="PANTHER" id="PTHR43038">
    <property type="entry name" value="ATP-BINDING CASSETTE, SUB-FAMILY H, MEMBER 1"/>
    <property type="match status" value="1"/>
</dbReference>
<keyword evidence="5" id="KW-1185">Reference proteome</keyword>
<dbReference type="InterPro" id="IPR003593">
    <property type="entry name" value="AAA+_ATPase"/>
</dbReference>
<evidence type="ECO:0000256" key="2">
    <source>
        <dbReference type="ARBA" id="ARBA00022840"/>
    </source>
</evidence>
<dbReference type="STRING" id="1278298.GCA_000428685_00183"/>
<accession>A0A3S4U1A9</accession>
<dbReference type="GO" id="GO:0005524">
    <property type="term" value="F:ATP binding"/>
    <property type="evidence" value="ECO:0007669"/>
    <property type="project" value="UniProtKB-KW"/>
</dbReference>
<dbReference type="KEGG" id="asla:NCTC11923_00660"/>
<dbReference type="InterPro" id="IPR003439">
    <property type="entry name" value="ABC_transporter-like_ATP-bd"/>
</dbReference>
<evidence type="ECO:0000313" key="5">
    <source>
        <dbReference type="Proteomes" id="UP000276899"/>
    </source>
</evidence>
<gene>
    <name evidence="4" type="primary">znuC_1</name>
    <name evidence="4" type="ORF">NCTC11923_00660</name>
</gene>
<dbReference type="RefSeq" id="WP_026426349.1">
    <property type="nucleotide sequence ID" value="NZ_LR134363.1"/>
</dbReference>
<organism evidence="4 5">
    <name type="scientific">Actinomyces slackii</name>
    <dbReference type="NCBI Taxonomy" id="52774"/>
    <lineage>
        <taxon>Bacteria</taxon>
        <taxon>Bacillati</taxon>
        <taxon>Actinomycetota</taxon>
        <taxon>Actinomycetes</taxon>
        <taxon>Actinomycetales</taxon>
        <taxon>Actinomycetaceae</taxon>
        <taxon>Actinomyces</taxon>
    </lineage>
</organism>
<dbReference type="InterPro" id="IPR027417">
    <property type="entry name" value="P-loop_NTPase"/>
</dbReference>
<dbReference type="PROSITE" id="PS50893">
    <property type="entry name" value="ABC_TRANSPORTER_2"/>
    <property type="match status" value="1"/>
</dbReference>
<protein>
    <submittedName>
        <fullName evidence="4">Zinc import ATP-binding protein ZnuC</fullName>
        <ecNumber evidence="4">3.6.3.-</ecNumber>
    </submittedName>
</protein>